<evidence type="ECO:0000313" key="1">
    <source>
        <dbReference type="EMBL" id="XBH02663.1"/>
    </source>
</evidence>
<sequence length="208" mass="23146">MPRLKTAGAMVRGNWLTAFRWLRRLPPVRSEAFGAAILLAAALAMIAWANVPPSGPAQGDECNENASDSGIIVRSEVIHLWLPESLRELASPQSQVPITTNHNDLRRYLEHQNRQDPRYAVTIRGHQADGDHADVHFIRHPSENPDHFLELLNILADVRGTPGHESATNFPGASTHFISDELLNRGPSEILAEIQRSADLQRPSRTLR</sequence>
<dbReference type="RefSeq" id="WP_406695404.1">
    <property type="nucleotide sequence ID" value="NZ_CP155447.1"/>
</dbReference>
<name>A0AAU7CB63_9BACT</name>
<gene>
    <name evidence="1" type="ORF">V5E97_30715</name>
</gene>
<protein>
    <submittedName>
        <fullName evidence="1">Uncharacterized protein</fullName>
    </submittedName>
</protein>
<organism evidence="1">
    <name type="scientific">Singulisphaera sp. Ch08</name>
    <dbReference type="NCBI Taxonomy" id="3120278"/>
    <lineage>
        <taxon>Bacteria</taxon>
        <taxon>Pseudomonadati</taxon>
        <taxon>Planctomycetota</taxon>
        <taxon>Planctomycetia</taxon>
        <taxon>Isosphaerales</taxon>
        <taxon>Isosphaeraceae</taxon>
        <taxon>Singulisphaera</taxon>
    </lineage>
</organism>
<reference evidence="1" key="1">
    <citation type="submission" date="2024-05" db="EMBL/GenBank/DDBJ databases">
        <title>Planctomycetes of the genus Singulisphaera possess chitinolytic capabilities.</title>
        <authorList>
            <person name="Ivanova A."/>
        </authorList>
    </citation>
    <scope>NUCLEOTIDE SEQUENCE</scope>
    <source>
        <strain evidence="1">Ch08T</strain>
    </source>
</reference>
<proteinExistence type="predicted"/>
<dbReference type="EMBL" id="CP155447">
    <property type="protein sequence ID" value="XBH02663.1"/>
    <property type="molecule type" value="Genomic_DNA"/>
</dbReference>
<accession>A0AAU7CB63</accession>
<dbReference type="AlphaFoldDB" id="A0AAU7CB63"/>